<feature type="compositionally biased region" description="Basic and acidic residues" evidence="1">
    <location>
        <begin position="53"/>
        <end position="64"/>
    </location>
</feature>
<dbReference type="OrthoDB" id="2688393at2759"/>
<dbReference type="AlphaFoldDB" id="A0A284S5M7"/>
<name>A0A284S5M7_ARMOS</name>
<dbReference type="STRING" id="47428.A0A284S5M7"/>
<feature type="region of interest" description="Disordered" evidence="1">
    <location>
        <begin position="53"/>
        <end position="72"/>
    </location>
</feature>
<gene>
    <name evidence="2" type="ORF">ARMOST_19835</name>
</gene>
<reference evidence="3" key="1">
    <citation type="journal article" date="2017" name="Nat. Ecol. Evol.">
        <title>Genome expansion and lineage-specific genetic innovations in the forest pathogenic fungi Armillaria.</title>
        <authorList>
            <person name="Sipos G."/>
            <person name="Prasanna A.N."/>
            <person name="Walter M.C."/>
            <person name="O'Connor E."/>
            <person name="Balint B."/>
            <person name="Krizsan K."/>
            <person name="Kiss B."/>
            <person name="Hess J."/>
            <person name="Varga T."/>
            <person name="Slot J."/>
            <person name="Riley R."/>
            <person name="Boka B."/>
            <person name="Rigling D."/>
            <person name="Barry K."/>
            <person name="Lee J."/>
            <person name="Mihaltcheva S."/>
            <person name="LaButti K."/>
            <person name="Lipzen A."/>
            <person name="Waldron R."/>
            <person name="Moloney N.M."/>
            <person name="Sperisen C."/>
            <person name="Kredics L."/>
            <person name="Vagvoelgyi C."/>
            <person name="Patrignani A."/>
            <person name="Fitzpatrick D."/>
            <person name="Nagy I."/>
            <person name="Doyle S."/>
            <person name="Anderson J.B."/>
            <person name="Grigoriev I.V."/>
            <person name="Gueldener U."/>
            <person name="Muensterkoetter M."/>
            <person name="Nagy L.G."/>
        </authorList>
    </citation>
    <scope>NUCLEOTIDE SEQUENCE [LARGE SCALE GENOMIC DNA]</scope>
    <source>
        <strain evidence="3">C18/9</strain>
    </source>
</reference>
<proteinExistence type="predicted"/>
<dbReference type="InterPro" id="IPR041078">
    <property type="entry name" value="Plavaka"/>
</dbReference>
<evidence type="ECO:0000313" key="2">
    <source>
        <dbReference type="EMBL" id="SJL16315.1"/>
    </source>
</evidence>
<organism evidence="2 3">
    <name type="scientific">Armillaria ostoyae</name>
    <name type="common">Armillaria root rot fungus</name>
    <dbReference type="NCBI Taxonomy" id="47428"/>
    <lineage>
        <taxon>Eukaryota</taxon>
        <taxon>Fungi</taxon>
        <taxon>Dikarya</taxon>
        <taxon>Basidiomycota</taxon>
        <taxon>Agaricomycotina</taxon>
        <taxon>Agaricomycetes</taxon>
        <taxon>Agaricomycetidae</taxon>
        <taxon>Agaricales</taxon>
        <taxon>Marasmiineae</taxon>
        <taxon>Physalacriaceae</taxon>
        <taxon>Armillaria</taxon>
    </lineage>
</organism>
<dbReference type="EMBL" id="FUEG01000034">
    <property type="protein sequence ID" value="SJL16315.1"/>
    <property type="molecule type" value="Genomic_DNA"/>
</dbReference>
<accession>A0A284S5M7</accession>
<keyword evidence="3" id="KW-1185">Reference proteome</keyword>
<sequence length="566" mass="64497">MEEVVDTSDMDIYPVWPVNVDSDNDPTIDDFDACAPPSGTSLGVIIEDVSDEDDKKWHTSKYPDEQGAGAPISAAPKRTLFHRIRDDQILRGAEIWGPFADKDEWEMAKWLIKNVGHKATDEFLKLNMITTKARPSFHNKEQFLKTIDGLPAGVPWKLETLTLRGDLQDSKGKARTEELELWYRDPVECIRELLENPIFCDSMKYAPERIVLDRHREVEVINEMWTASWWWELQQILPPGATICPIILSSDKTQLSQFRGDKSAWPVYLTIGNIAKGTRREASSHATVLIGYLPVGKFDCYLDSAKQFARYWVFHHCMNVVLTSVKEAGKTGIMMTCSDEHERWIWPIVAAYVADYPEQCLVACCKENRCPLCQVGRNERGDNNPCLPRDAGQTLDMIQQHLSGISDTNFTKDWENSGIRGVPNPFWHDLPFSNIFEAFTPDLLHQLHKGVFKDHLIKWCTNLVGEDEIDERFKAMSGHPGLRHFKTGLSSISQWTGAEYKAMEQVFLAIMAEAKVDKRMVIAVRSTLDFIYFASLHSHTSHMLASLSHALDELHRVKDVFIKTGE</sequence>
<dbReference type="Pfam" id="PF18759">
    <property type="entry name" value="Plavaka"/>
    <property type="match status" value="1"/>
</dbReference>
<evidence type="ECO:0000313" key="3">
    <source>
        <dbReference type="Proteomes" id="UP000219338"/>
    </source>
</evidence>
<dbReference type="Proteomes" id="UP000219338">
    <property type="component" value="Unassembled WGS sequence"/>
</dbReference>
<evidence type="ECO:0000256" key="1">
    <source>
        <dbReference type="SAM" id="MobiDB-lite"/>
    </source>
</evidence>
<dbReference type="OMA" id="EHERWIW"/>
<protein>
    <submittedName>
        <fullName evidence="2">Uncharacterized protein</fullName>
    </submittedName>
</protein>